<accession>A0A9P7XL58</accession>
<evidence type="ECO:0000256" key="3">
    <source>
        <dbReference type="SAM" id="SignalP"/>
    </source>
</evidence>
<evidence type="ECO:0000313" key="5">
    <source>
        <dbReference type="EMBL" id="KAG9062629.1"/>
    </source>
</evidence>
<feature type="signal peptide" evidence="3">
    <location>
        <begin position="1"/>
        <end position="16"/>
    </location>
</feature>
<feature type="region of interest" description="Disordered" evidence="2">
    <location>
        <begin position="124"/>
        <end position="148"/>
    </location>
</feature>
<dbReference type="InterPro" id="IPR018466">
    <property type="entry name" value="Kre9/Knh1-like_N"/>
</dbReference>
<organism evidence="5 6">
    <name type="scientific">Linnemannia hyalina</name>
    <dbReference type="NCBI Taxonomy" id="64524"/>
    <lineage>
        <taxon>Eukaryota</taxon>
        <taxon>Fungi</taxon>
        <taxon>Fungi incertae sedis</taxon>
        <taxon>Mucoromycota</taxon>
        <taxon>Mortierellomycotina</taxon>
        <taxon>Mortierellomycetes</taxon>
        <taxon>Mortierellales</taxon>
        <taxon>Mortierellaceae</taxon>
        <taxon>Linnemannia</taxon>
    </lineage>
</organism>
<dbReference type="EMBL" id="JAHRHY010000018">
    <property type="protein sequence ID" value="KAG9062629.1"/>
    <property type="molecule type" value="Genomic_DNA"/>
</dbReference>
<dbReference type="Proteomes" id="UP000707451">
    <property type="component" value="Unassembled WGS sequence"/>
</dbReference>
<keyword evidence="1 3" id="KW-0732">Signal</keyword>
<comment type="caution">
    <text evidence="5">The sequence shown here is derived from an EMBL/GenBank/DDBJ whole genome shotgun (WGS) entry which is preliminary data.</text>
</comment>
<evidence type="ECO:0000256" key="1">
    <source>
        <dbReference type="ARBA" id="ARBA00022729"/>
    </source>
</evidence>
<dbReference type="AlphaFoldDB" id="A0A9P7XL58"/>
<evidence type="ECO:0000256" key="2">
    <source>
        <dbReference type="SAM" id="MobiDB-lite"/>
    </source>
</evidence>
<name>A0A9P7XL58_9FUNG</name>
<feature type="chain" id="PRO_5040261764" description="Yeast cell wall synthesis Kre9/Knh1-like N-terminal domain-containing protein" evidence="3">
    <location>
        <begin position="17"/>
        <end position="169"/>
    </location>
</feature>
<keyword evidence="6" id="KW-1185">Reference proteome</keyword>
<feature type="domain" description="Yeast cell wall synthesis Kre9/Knh1-like N-terminal" evidence="4">
    <location>
        <begin position="23"/>
        <end position="118"/>
    </location>
</feature>
<gene>
    <name evidence="5" type="ORF">KI688_004931</name>
</gene>
<dbReference type="OrthoDB" id="2436876at2759"/>
<evidence type="ECO:0000259" key="4">
    <source>
        <dbReference type="Pfam" id="PF10342"/>
    </source>
</evidence>
<evidence type="ECO:0000313" key="6">
    <source>
        <dbReference type="Proteomes" id="UP000707451"/>
    </source>
</evidence>
<proteinExistence type="predicted"/>
<dbReference type="Pfam" id="PF10342">
    <property type="entry name" value="Kre9_KNH"/>
    <property type="match status" value="1"/>
</dbReference>
<protein>
    <recommendedName>
        <fullName evidence="4">Yeast cell wall synthesis Kre9/Knh1-like N-terminal domain-containing protein</fullName>
    </recommendedName>
</protein>
<reference evidence="5" key="1">
    <citation type="submission" date="2021-06" db="EMBL/GenBank/DDBJ databases">
        <title>Genome Sequence of Mortierella hyaline Strain SCG-10, a Cold-Adapted, Nitrate-Reducing Fungus Isolated from Soil in Minnesota, USA.</title>
        <authorList>
            <person name="Aldossari N."/>
        </authorList>
    </citation>
    <scope>NUCLEOTIDE SEQUENCE</scope>
    <source>
        <strain evidence="5">SCG-10</strain>
    </source>
</reference>
<sequence>MKFIAAALTLAAVASAQIQLSDPTEGTVWKVGVAQYVRWTGNCAAMGAAGKAVTVEVVNGPAGNVKFIANIGTIDCTSTTNTSTSLTVPPQTNNGPFVSGTYALRVNADPIQYTTNFIINNPDAPAASAGPSATTPSTTEPTTKPSSANTLMAGSALAMAALAAVQLVL</sequence>